<keyword evidence="1" id="KW-0812">Transmembrane</keyword>
<dbReference type="Proteomes" id="UP000095281">
    <property type="component" value="Unplaced"/>
</dbReference>
<sequence>MFKKSSIISIISFWVLIIVPFVLEAWMFDRFVDSPQKIEDSFWRDDENKTCKSALPCNEDKDCGDGTCGGIRTCQCRCTEKTLCTTPVITPLANTLVDGKIKKCGGLKNACNETTNKCECNQAYKNEGFKNTGDAILKLCLGHSCKSDDDCHGMTCLPGFCTCPK</sequence>
<reference evidence="3" key="1">
    <citation type="submission" date="2016-11" db="UniProtKB">
        <authorList>
            <consortium name="WormBaseParasite"/>
        </authorList>
    </citation>
    <scope>IDENTIFICATION</scope>
</reference>
<keyword evidence="1" id="KW-0472">Membrane</keyword>
<feature type="transmembrane region" description="Helical" evidence="1">
    <location>
        <begin position="7"/>
        <end position="28"/>
    </location>
</feature>
<proteinExistence type="predicted"/>
<accession>A0A1I8BPL6</accession>
<evidence type="ECO:0000313" key="3">
    <source>
        <dbReference type="WBParaSite" id="MhA1_Contig417.frz3.gene33"/>
    </source>
</evidence>
<name>A0A1I8BPL6_MELHA</name>
<evidence type="ECO:0000256" key="1">
    <source>
        <dbReference type="SAM" id="Phobius"/>
    </source>
</evidence>
<keyword evidence="1" id="KW-1133">Transmembrane helix</keyword>
<keyword evidence="2" id="KW-1185">Reference proteome</keyword>
<protein>
    <submittedName>
        <fullName evidence="3">EB domain-containing protein</fullName>
    </submittedName>
</protein>
<dbReference type="AlphaFoldDB" id="A0A1I8BPL6"/>
<dbReference type="WBParaSite" id="MhA1_Contig417.frz3.gene33">
    <property type="protein sequence ID" value="MhA1_Contig417.frz3.gene33"/>
    <property type="gene ID" value="MhA1_Contig417.frz3.gene33"/>
</dbReference>
<organism evidence="2 3">
    <name type="scientific">Meloidogyne hapla</name>
    <name type="common">Root-knot nematode worm</name>
    <dbReference type="NCBI Taxonomy" id="6305"/>
    <lineage>
        <taxon>Eukaryota</taxon>
        <taxon>Metazoa</taxon>
        <taxon>Ecdysozoa</taxon>
        <taxon>Nematoda</taxon>
        <taxon>Chromadorea</taxon>
        <taxon>Rhabditida</taxon>
        <taxon>Tylenchina</taxon>
        <taxon>Tylenchomorpha</taxon>
        <taxon>Tylenchoidea</taxon>
        <taxon>Meloidogynidae</taxon>
        <taxon>Meloidogyninae</taxon>
        <taxon>Meloidogyne</taxon>
    </lineage>
</organism>
<evidence type="ECO:0000313" key="2">
    <source>
        <dbReference type="Proteomes" id="UP000095281"/>
    </source>
</evidence>